<dbReference type="Proteomes" id="UP001305521">
    <property type="component" value="Chromosome"/>
</dbReference>
<sequence length="92" mass="9946">MRVSIVAAEPAADKADAVEHRPRTVGLPVQRSVTGISENTLRRIHADEIAAGRPGFLIKAGRATLLSVDAWGRWVERQPPAHMLSDRKATAA</sequence>
<keyword evidence="2" id="KW-1185">Reference proteome</keyword>
<name>A0ABZ0PCS3_9PROT</name>
<gene>
    <name evidence="1" type="ORF">R9Z33_13350</name>
</gene>
<dbReference type="RefSeq" id="WP_318647073.1">
    <property type="nucleotide sequence ID" value="NZ_CP137852.1"/>
</dbReference>
<protein>
    <submittedName>
        <fullName evidence="1">Uncharacterized protein</fullName>
    </submittedName>
</protein>
<organism evidence="1 2">
    <name type="scientific">Sediminicoccus rosea</name>
    <dbReference type="NCBI Taxonomy" id="1225128"/>
    <lineage>
        <taxon>Bacteria</taxon>
        <taxon>Pseudomonadati</taxon>
        <taxon>Pseudomonadota</taxon>
        <taxon>Alphaproteobacteria</taxon>
        <taxon>Acetobacterales</taxon>
        <taxon>Roseomonadaceae</taxon>
        <taxon>Sediminicoccus</taxon>
    </lineage>
</organism>
<reference evidence="1 2" key="1">
    <citation type="submission" date="2023-11" db="EMBL/GenBank/DDBJ databases">
        <title>Arctic aerobic anoxygenic photoheterotroph Sediminicoccus rosea KRV36 adapts its photosynthesis to long days of polar summer.</title>
        <authorList>
            <person name="Tomasch J."/>
            <person name="Kopejtka K."/>
            <person name="Bily T."/>
            <person name="Gardiner A.T."/>
            <person name="Gardian Z."/>
            <person name="Shivaramu S."/>
            <person name="Koblizek M."/>
            <person name="Engelhardt F."/>
            <person name="Kaftan D."/>
        </authorList>
    </citation>
    <scope>NUCLEOTIDE SEQUENCE [LARGE SCALE GENOMIC DNA]</scope>
    <source>
        <strain evidence="1 2">R-30</strain>
    </source>
</reference>
<proteinExistence type="predicted"/>
<evidence type="ECO:0000313" key="2">
    <source>
        <dbReference type="Proteomes" id="UP001305521"/>
    </source>
</evidence>
<dbReference type="EMBL" id="CP137852">
    <property type="protein sequence ID" value="WPB83091.1"/>
    <property type="molecule type" value="Genomic_DNA"/>
</dbReference>
<evidence type="ECO:0000313" key="1">
    <source>
        <dbReference type="EMBL" id="WPB83091.1"/>
    </source>
</evidence>
<accession>A0ABZ0PCS3</accession>